<feature type="region of interest" description="Disordered" evidence="1">
    <location>
        <begin position="45"/>
        <end position="98"/>
    </location>
</feature>
<accession>A0AA35KCW3</accession>
<evidence type="ECO:0000256" key="1">
    <source>
        <dbReference type="SAM" id="MobiDB-lite"/>
    </source>
</evidence>
<gene>
    <name evidence="2" type="ORF">PODLI_1B005977</name>
</gene>
<name>A0AA35KCW3_9SAUR</name>
<keyword evidence="3" id="KW-1185">Reference proteome</keyword>
<protein>
    <submittedName>
        <fullName evidence="2">Uncharacterized protein</fullName>
    </submittedName>
</protein>
<dbReference type="AlphaFoldDB" id="A0AA35KCW3"/>
<evidence type="ECO:0000313" key="2">
    <source>
        <dbReference type="EMBL" id="CAI5775004.1"/>
    </source>
</evidence>
<organism evidence="2 3">
    <name type="scientific">Podarcis lilfordi</name>
    <name type="common">Lilford's wall lizard</name>
    <dbReference type="NCBI Taxonomy" id="74358"/>
    <lineage>
        <taxon>Eukaryota</taxon>
        <taxon>Metazoa</taxon>
        <taxon>Chordata</taxon>
        <taxon>Craniata</taxon>
        <taxon>Vertebrata</taxon>
        <taxon>Euteleostomi</taxon>
        <taxon>Lepidosauria</taxon>
        <taxon>Squamata</taxon>
        <taxon>Bifurcata</taxon>
        <taxon>Unidentata</taxon>
        <taxon>Episquamata</taxon>
        <taxon>Laterata</taxon>
        <taxon>Lacertibaenia</taxon>
        <taxon>Lacertidae</taxon>
        <taxon>Podarcis</taxon>
    </lineage>
</organism>
<evidence type="ECO:0000313" key="3">
    <source>
        <dbReference type="Proteomes" id="UP001178461"/>
    </source>
</evidence>
<dbReference type="EMBL" id="OX395130">
    <property type="protein sequence ID" value="CAI5775004.1"/>
    <property type="molecule type" value="Genomic_DNA"/>
</dbReference>
<sequence length="98" mass="10968">MPSCNKRVLKAFQTEKKDTKDFLPLAVSEGEEEADWEEQVLEAEEVTGFSEKEEAVAESSPKSEEEAEADERGQEAQMRQAAEEASARKSVALQMLPY</sequence>
<dbReference type="Proteomes" id="UP001178461">
    <property type="component" value="Chromosome 5"/>
</dbReference>
<proteinExistence type="predicted"/>
<reference evidence="2" key="1">
    <citation type="submission" date="2022-12" db="EMBL/GenBank/DDBJ databases">
        <authorList>
            <person name="Alioto T."/>
            <person name="Alioto T."/>
            <person name="Gomez Garrido J."/>
        </authorList>
    </citation>
    <scope>NUCLEOTIDE SEQUENCE</scope>
</reference>